<organism evidence="1 2">
    <name type="scientific">Pseudomonas aeruginosa</name>
    <dbReference type="NCBI Taxonomy" id="287"/>
    <lineage>
        <taxon>Bacteria</taxon>
        <taxon>Pseudomonadati</taxon>
        <taxon>Pseudomonadota</taxon>
        <taxon>Gammaproteobacteria</taxon>
        <taxon>Pseudomonadales</taxon>
        <taxon>Pseudomonadaceae</taxon>
        <taxon>Pseudomonas</taxon>
    </lineage>
</organism>
<name>A0A241XHP9_PSEAI</name>
<sequence>MKGATLHRLIDIYADSRRNLRVRLAALRMFVRAVCADRNTSFAEYRQVCRRLLKGMPFTEQALEREREAYRERTRAARQAMEESGAWLIGNSAMIEQALSFDDLCDLLGVNHAHRAEAAEVCAGDAGVVGGLLWIGGEFEDSADHKSGRSNRGNTGPLTAAVQNMFQKFLLENPSAIPDPFAPGGPFYGAPRQEMAPDGTVQIRRPALTVHSQDGSIRTVERKAEVVDGELVARGRHEVPLHLVAERNEEEIGNGKLD</sequence>
<reference evidence="1 2" key="1">
    <citation type="submission" date="2017-05" db="EMBL/GenBank/DDBJ databases">
        <authorList>
            <person name="Song R."/>
            <person name="Chenine A.L."/>
            <person name="Ruprecht R.M."/>
        </authorList>
    </citation>
    <scope>NUCLEOTIDE SEQUENCE [LARGE SCALE GENOMIC DNA]</scope>
    <source>
        <strain evidence="1 2">S567_C10_BS</strain>
    </source>
</reference>
<evidence type="ECO:0000313" key="1">
    <source>
        <dbReference type="EMBL" id="OTI55859.1"/>
    </source>
</evidence>
<dbReference type="RefSeq" id="WP_033940609.1">
    <property type="nucleotide sequence ID" value="NZ_CP163145.1"/>
</dbReference>
<protein>
    <submittedName>
        <fullName evidence="1">Uncharacterized protein</fullName>
    </submittedName>
</protein>
<comment type="caution">
    <text evidence="1">The sequence shown here is derived from an EMBL/GenBank/DDBJ whole genome shotgun (WGS) entry which is preliminary data.</text>
</comment>
<dbReference type="AlphaFoldDB" id="A0A241XHP9"/>
<gene>
    <name evidence="1" type="ORF">CAZ10_31685</name>
</gene>
<dbReference type="EMBL" id="NFFZ01000025">
    <property type="protein sequence ID" value="OTI55859.1"/>
    <property type="molecule type" value="Genomic_DNA"/>
</dbReference>
<evidence type="ECO:0000313" key="2">
    <source>
        <dbReference type="Proteomes" id="UP000194857"/>
    </source>
</evidence>
<dbReference type="Proteomes" id="UP000194857">
    <property type="component" value="Unassembled WGS sequence"/>
</dbReference>
<accession>A0A241XHP9</accession>
<proteinExistence type="predicted"/>